<comment type="caution">
    <text evidence="1">The sequence shown here is derived from an EMBL/GenBank/DDBJ whole genome shotgun (WGS) entry which is preliminary data.</text>
</comment>
<evidence type="ECO:0000313" key="1">
    <source>
        <dbReference type="EMBL" id="TWI59320.1"/>
    </source>
</evidence>
<name>A0A562QT02_9BACI</name>
<dbReference type="AlphaFoldDB" id="A0A562QT02"/>
<sequence length="68" mass="7974">MIEIGEFFIIKGSIYGVRVEAFTSNELHYNNYQHQVDKITRISHLKTLNQWHTDHHSVKIPLKKANAI</sequence>
<organism evidence="1 2">
    <name type="scientific">Halalkalibacter nanhaiisediminis</name>
    <dbReference type="NCBI Taxonomy" id="688079"/>
    <lineage>
        <taxon>Bacteria</taxon>
        <taxon>Bacillati</taxon>
        <taxon>Bacillota</taxon>
        <taxon>Bacilli</taxon>
        <taxon>Bacillales</taxon>
        <taxon>Bacillaceae</taxon>
        <taxon>Halalkalibacter</taxon>
    </lineage>
</organism>
<keyword evidence="2" id="KW-1185">Reference proteome</keyword>
<evidence type="ECO:0000313" key="2">
    <source>
        <dbReference type="Proteomes" id="UP000315711"/>
    </source>
</evidence>
<accession>A0A562QT02</accession>
<protein>
    <submittedName>
        <fullName evidence="1">Uncharacterized protein</fullName>
    </submittedName>
</protein>
<proteinExistence type="predicted"/>
<reference evidence="1 2" key="1">
    <citation type="journal article" date="2015" name="Stand. Genomic Sci.">
        <title>Genomic Encyclopedia of Bacterial and Archaeal Type Strains, Phase III: the genomes of soil and plant-associated and newly described type strains.</title>
        <authorList>
            <person name="Whitman W.B."/>
            <person name="Woyke T."/>
            <person name="Klenk H.P."/>
            <person name="Zhou Y."/>
            <person name="Lilburn T.G."/>
            <person name="Beck B.J."/>
            <person name="De Vos P."/>
            <person name="Vandamme P."/>
            <person name="Eisen J.A."/>
            <person name="Garrity G."/>
            <person name="Hugenholtz P."/>
            <person name="Kyrpides N.C."/>
        </authorList>
    </citation>
    <scope>NUCLEOTIDE SEQUENCE [LARGE SCALE GENOMIC DNA]</scope>
    <source>
        <strain evidence="1 2">CGMCC 1.10116</strain>
    </source>
</reference>
<dbReference type="EMBL" id="VLKZ01000002">
    <property type="protein sequence ID" value="TWI59320.1"/>
    <property type="molecule type" value="Genomic_DNA"/>
</dbReference>
<gene>
    <name evidence="1" type="ORF">IQ10_01036</name>
</gene>
<dbReference type="Proteomes" id="UP000315711">
    <property type="component" value="Unassembled WGS sequence"/>
</dbReference>